<dbReference type="Pfam" id="PF00067">
    <property type="entry name" value="p450"/>
    <property type="match status" value="1"/>
</dbReference>
<evidence type="ECO:0000256" key="2">
    <source>
        <dbReference type="ARBA" id="ARBA00010617"/>
    </source>
</evidence>
<gene>
    <name evidence="8" type="ORF">F5X71_13910</name>
</gene>
<dbReference type="Proteomes" id="UP000501705">
    <property type="component" value="Chromosome"/>
</dbReference>
<evidence type="ECO:0000256" key="5">
    <source>
        <dbReference type="ARBA" id="ARBA00023002"/>
    </source>
</evidence>
<comment type="similarity">
    <text evidence="2">Belongs to the cytochrome P450 family.</text>
</comment>
<dbReference type="InterPro" id="IPR036396">
    <property type="entry name" value="Cyt_P450_sf"/>
</dbReference>
<dbReference type="PRINTS" id="PR00359">
    <property type="entry name" value="BP450"/>
</dbReference>
<keyword evidence="6" id="KW-0408">Iron</keyword>
<dbReference type="PANTHER" id="PTHR46696:SF1">
    <property type="entry name" value="CYTOCHROME P450 YJIB-RELATED"/>
    <property type="match status" value="1"/>
</dbReference>
<evidence type="ECO:0000256" key="1">
    <source>
        <dbReference type="ARBA" id="ARBA00001971"/>
    </source>
</evidence>
<dbReference type="SUPFAM" id="SSF48264">
    <property type="entry name" value="Cytochrome P450"/>
    <property type="match status" value="1"/>
</dbReference>
<name>A0A6G9XQN6_NOCBR</name>
<evidence type="ECO:0000256" key="3">
    <source>
        <dbReference type="ARBA" id="ARBA00022617"/>
    </source>
</evidence>
<evidence type="ECO:0000313" key="8">
    <source>
        <dbReference type="EMBL" id="QIS03262.1"/>
    </source>
</evidence>
<dbReference type="InterPro" id="IPR002397">
    <property type="entry name" value="Cyt_P450_B"/>
</dbReference>
<accession>A0A6G9XQN6</accession>
<keyword evidence="7" id="KW-0503">Monooxygenase</keyword>
<evidence type="ECO:0000256" key="4">
    <source>
        <dbReference type="ARBA" id="ARBA00022723"/>
    </source>
</evidence>
<reference evidence="8 9" key="1">
    <citation type="journal article" date="2019" name="ACS Chem. Biol.">
        <title>Identification and Mobilization of a Cryptic Antibiotic Biosynthesis Gene Locus from a Human-Pathogenic Nocardia Isolate.</title>
        <authorList>
            <person name="Herisse M."/>
            <person name="Ishida K."/>
            <person name="Porter J.L."/>
            <person name="Howden B."/>
            <person name="Hertweck C."/>
            <person name="Stinear T.P."/>
            <person name="Pidot S.J."/>
        </authorList>
    </citation>
    <scope>NUCLEOTIDE SEQUENCE [LARGE SCALE GENOMIC DNA]</scope>
    <source>
        <strain evidence="8 9">AUSMDU00024985</strain>
    </source>
</reference>
<dbReference type="GO" id="GO:0005506">
    <property type="term" value="F:iron ion binding"/>
    <property type="evidence" value="ECO:0007669"/>
    <property type="project" value="InterPro"/>
</dbReference>
<organism evidence="8 9">
    <name type="scientific">Nocardia brasiliensis</name>
    <dbReference type="NCBI Taxonomy" id="37326"/>
    <lineage>
        <taxon>Bacteria</taxon>
        <taxon>Bacillati</taxon>
        <taxon>Actinomycetota</taxon>
        <taxon>Actinomycetes</taxon>
        <taxon>Mycobacteriales</taxon>
        <taxon>Nocardiaceae</taxon>
        <taxon>Nocardia</taxon>
    </lineage>
</organism>
<proteinExistence type="inferred from homology"/>
<dbReference type="InterPro" id="IPR001128">
    <property type="entry name" value="Cyt_P450"/>
</dbReference>
<dbReference type="Gene3D" id="1.10.630.10">
    <property type="entry name" value="Cytochrome P450"/>
    <property type="match status" value="1"/>
</dbReference>
<keyword evidence="5" id="KW-0560">Oxidoreductase</keyword>
<dbReference type="GO" id="GO:0004497">
    <property type="term" value="F:monooxygenase activity"/>
    <property type="evidence" value="ECO:0007669"/>
    <property type="project" value="UniProtKB-KW"/>
</dbReference>
<sequence>MTAAEPIPYPFTRPAALEPPRELFGLSGCPMVPVRLPSGDDAVLVTRHADIRALLVHPAVSRNLNRPDAARISKHNSMFQDAKLDPDPPEHTRVRRLVMQAFSPRRVAALEPFIVEVVDELLDAMENHGGPVDLNQALAFALPIRVLCRLLGVPEQDQARFRGWTEHFLSVSQFSGPEIGAAMGELNEYIAALIEAKRVAPGDDLVSDMIAAHDADDGRLTGYELHWWCRLLLLVGYETTASQLGGTVALLLSRPDQLALVRADPSLVPHAVEEALRWKLVGSSVSMLRYATADIELDGCTIAAGTSVIPAVDAGNFDPSVFEHPERFDITRTDNDHLTLSRGPHFCIGAGLARAELTTAIGRLLARFPTLRLAVPATELRRQEGALLEGFLGIPVEW</sequence>
<dbReference type="GO" id="GO:0016705">
    <property type="term" value="F:oxidoreductase activity, acting on paired donors, with incorporation or reduction of molecular oxygen"/>
    <property type="evidence" value="ECO:0007669"/>
    <property type="project" value="InterPro"/>
</dbReference>
<keyword evidence="4" id="KW-0479">Metal-binding</keyword>
<dbReference type="RefSeq" id="WP_167462330.1">
    <property type="nucleotide sequence ID" value="NZ_CP046171.1"/>
</dbReference>
<dbReference type="AlphaFoldDB" id="A0A6G9XQN6"/>
<dbReference type="GO" id="GO:0020037">
    <property type="term" value="F:heme binding"/>
    <property type="evidence" value="ECO:0007669"/>
    <property type="project" value="InterPro"/>
</dbReference>
<evidence type="ECO:0000256" key="6">
    <source>
        <dbReference type="ARBA" id="ARBA00023004"/>
    </source>
</evidence>
<keyword evidence="3" id="KW-0349">Heme</keyword>
<dbReference type="CDD" id="cd11031">
    <property type="entry name" value="Cyp158A-like"/>
    <property type="match status" value="1"/>
</dbReference>
<comment type="cofactor">
    <cofactor evidence="1">
        <name>heme</name>
        <dbReference type="ChEBI" id="CHEBI:30413"/>
    </cofactor>
</comment>
<dbReference type="EMBL" id="CP046171">
    <property type="protein sequence ID" value="QIS03262.1"/>
    <property type="molecule type" value="Genomic_DNA"/>
</dbReference>
<evidence type="ECO:0000256" key="7">
    <source>
        <dbReference type="ARBA" id="ARBA00023033"/>
    </source>
</evidence>
<dbReference type="FunFam" id="1.10.630.10:FF:000018">
    <property type="entry name" value="Cytochrome P450 monooxygenase"/>
    <property type="match status" value="1"/>
</dbReference>
<dbReference type="PANTHER" id="PTHR46696">
    <property type="entry name" value="P450, PUTATIVE (EUROFUNG)-RELATED"/>
    <property type="match status" value="1"/>
</dbReference>
<protein>
    <submittedName>
        <fullName evidence="8">Cytochrome P450</fullName>
    </submittedName>
</protein>
<evidence type="ECO:0000313" key="9">
    <source>
        <dbReference type="Proteomes" id="UP000501705"/>
    </source>
</evidence>